<reference evidence="1 2" key="1">
    <citation type="submission" date="2017-12" db="EMBL/GenBank/DDBJ databases">
        <title>Comparative genomics of Botrytis spp.</title>
        <authorList>
            <person name="Valero-Jimenez C.A."/>
            <person name="Tapia P."/>
            <person name="Veloso J."/>
            <person name="Silva-Moreno E."/>
            <person name="Staats M."/>
            <person name="Valdes J.H."/>
            <person name="Van Kan J.A.L."/>
        </authorList>
    </citation>
    <scope>NUCLEOTIDE SEQUENCE [LARGE SCALE GENOMIC DNA]</scope>
    <source>
        <strain evidence="1 2">Bt9001</strain>
    </source>
</reference>
<comment type="caution">
    <text evidence="1">The sequence shown here is derived from an EMBL/GenBank/DDBJ whole genome shotgun (WGS) entry which is preliminary data.</text>
</comment>
<evidence type="ECO:0000313" key="1">
    <source>
        <dbReference type="EMBL" id="TGO13484.1"/>
    </source>
</evidence>
<protein>
    <submittedName>
        <fullName evidence="1">Uncharacterized protein</fullName>
    </submittedName>
</protein>
<dbReference type="AlphaFoldDB" id="A0A4Z1EM61"/>
<dbReference type="Proteomes" id="UP000297777">
    <property type="component" value="Unassembled WGS sequence"/>
</dbReference>
<accession>A0A4Z1EM61</accession>
<proteinExistence type="predicted"/>
<name>A0A4Z1EM61_9HELO</name>
<sequence>MYRSTLQSYNLSIEVLEKKNTPPVHKEFSNSRDVNDDVSHLQRIQVEADVSGNTYEFAVNATTVTDSPEAAAHMTLR</sequence>
<organism evidence="1 2">
    <name type="scientific">Botrytis tulipae</name>
    <dbReference type="NCBI Taxonomy" id="87230"/>
    <lineage>
        <taxon>Eukaryota</taxon>
        <taxon>Fungi</taxon>
        <taxon>Dikarya</taxon>
        <taxon>Ascomycota</taxon>
        <taxon>Pezizomycotina</taxon>
        <taxon>Leotiomycetes</taxon>
        <taxon>Helotiales</taxon>
        <taxon>Sclerotiniaceae</taxon>
        <taxon>Botrytis</taxon>
    </lineage>
</organism>
<evidence type="ECO:0000313" key="2">
    <source>
        <dbReference type="Proteomes" id="UP000297777"/>
    </source>
</evidence>
<gene>
    <name evidence="1" type="ORF">BTUL_0069g00510</name>
</gene>
<keyword evidence="2" id="KW-1185">Reference proteome</keyword>
<dbReference type="EMBL" id="PQXH01000069">
    <property type="protein sequence ID" value="TGO13484.1"/>
    <property type="molecule type" value="Genomic_DNA"/>
</dbReference>